<dbReference type="Proteomes" id="UP000653730">
    <property type="component" value="Unassembled WGS sequence"/>
</dbReference>
<keyword evidence="1" id="KW-0812">Transmembrane</keyword>
<sequence>MKKYLYILQGILVIASITIFTGCEVAGLDLQEDEPYDYHVLDPEIDMTASEFLYLSRQDTLFQLMQQGIEYAG</sequence>
<dbReference type="PROSITE" id="PS51257">
    <property type="entry name" value="PROKAR_LIPOPROTEIN"/>
    <property type="match status" value="1"/>
</dbReference>
<comment type="caution">
    <text evidence="2">The sequence shown here is derived from an EMBL/GenBank/DDBJ whole genome shotgun (WGS) entry which is preliminary data.</text>
</comment>
<evidence type="ECO:0000256" key="1">
    <source>
        <dbReference type="SAM" id="Phobius"/>
    </source>
</evidence>
<gene>
    <name evidence="2" type="ORF">IBL28_06175</name>
</gene>
<evidence type="ECO:0000313" key="2">
    <source>
        <dbReference type="EMBL" id="MBC9795543.1"/>
    </source>
</evidence>
<accession>A0A926JQP8</accession>
<keyword evidence="1" id="KW-0472">Membrane</keyword>
<dbReference type="RefSeq" id="WP_223129360.1">
    <property type="nucleotide sequence ID" value="NZ_JACVDC010000011.1"/>
</dbReference>
<feature type="transmembrane region" description="Helical" evidence="1">
    <location>
        <begin position="6"/>
        <end position="28"/>
    </location>
</feature>
<name>A0A926JQP8_9FLAO</name>
<feature type="non-terminal residue" evidence="2">
    <location>
        <position position="73"/>
    </location>
</feature>
<proteinExistence type="predicted"/>
<keyword evidence="3" id="KW-1185">Reference proteome</keyword>
<reference evidence="2 3" key="1">
    <citation type="submission" date="2020-09" db="EMBL/GenBank/DDBJ databases">
        <title>Sinomicrobium weinanense sp. nov., a halophilic bacteria isolated from saline-alkali soil.</title>
        <authorList>
            <person name="Wu P."/>
            <person name="Ren H."/>
            <person name="Mei Y."/>
            <person name="Liang Y."/>
            <person name="Chen Z."/>
        </authorList>
    </citation>
    <scope>NUCLEOTIDE SEQUENCE [LARGE SCALE GENOMIC DNA]</scope>
    <source>
        <strain evidence="2 3">FJxs</strain>
    </source>
</reference>
<keyword evidence="1" id="KW-1133">Transmembrane helix</keyword>
<protein>
    <submittedName>
        <fullName evidence="2">Uncharacterized protein</fullName>
    </submittedName>
</protein>
<evidence type="ECO:0000313" key="3">
    <source>
        <dbReference type="Proteomes" id="UP000653730"/>
    </source>
</evidence>
<dbReference type="AlphaFoldDB" id="A0A926JQP8"/>
<organism evidence="2 3">
    <name type="scientific">Sinomicrobium weinanense</name>
    <dbReference type="NCBI Taxonomy" id="2842200"/>
    <lineage>
        <taxon>Bacteria</taxon>
        <taxon>Pseudomonadati</taxon>
        <taxon>Bacteroidota</taxon>
        <taxon>Flavobacteriia</taxon>
        <taxon>Flavobacteriales</taxon>
        <taxon>Flavobacteriaceae</taxon>
        <taxon>Sinomicrobium</taxon>
    </lineage>
</organism>
<dbReference type="EMBL" id="JACVDC010000011">
    <property type="protein sequence ID" value="MBC9795543.1"/>
    <property type="molecule type" value="Genomic_DNA"/>
</dbReference>